<organism evidence="2">
    <name type="scientific">Lactococcus lactis</name>
    <dbReference type="NCBI Taxonomy" id="1358"/>
    <lineage>
        <taxon>Bacteria</taxon>
        <taxon>Bacillati</taxon>
        <taxon>Bacillota</taxon>
        <taxon>Bacilli</taxon>
        <taxon>Lactobacillales</taxon>
        <taxon>Streptococcaceae</taxon>
        <taxon>Lactococcus</taxon>
    </lineage>
</organism>
<sequence length="116" mass="13203">MFKKRVGKLLENEYFVFTGTLTTMTRKQAQAIISGLEGHNQSSVTKKTTRLVTGYFPVDLIKGYSPSRKLTEAEQAIELGQPLIIMSEKEFVDFLAQFFQLLSKGLLTIIKEREKL</sequence>
<protein>
    <recommendedName>
        <fullName evidence="1">BRCT domain-containing protein</fullName>
    </recommendedName>
</protein>
<accession>A0A451F0A0</accession>
<evidence type="ECO:0000259" key="1">
    <source>
        <dbReference type="Pfam" id="PF00533"/>
    </source>
</evidence>
<evidence type="ECO:0000313" key="2">
    <source>
        <dbReference type="EMBL" id="AZY91844.1"/>
    </source>
</evidence>
<dbReference type="CDD" id="cd17748">
    <property type="entry name" value="BRCT_DNA_ligase_like"/>
    <property type="match status" value="1"/>
</dbReference>
<feature type="domain" description="BRCT" evidence="1">
    <location>
        <begin position="7"/>
        <end position="79"/>
    </location>
</feature>
<dbReference type="InterPro" id="IPR036420">
    <property type="entry name" value="BRCT_dom_sf"/>
</dbReference>
<dbReference type="SUPFAM" id="SSF52113">
    <property type="entry name" value="BRCT domain"/>
    <property type="match status" value="1"/>
</dbReference>
<dbReference type="AlphaFoldDB" id="A0A451F0A0"/>
<proteinExistence type="predicted"/>
<dbReference type="InterPro" id="IPR001357">
    <property type="entry name" value="BRCT_dom"/>
</dbReference>
<reference evidence="2" key="1">
    <citation type="journal article" date="2019" name="FEMS Microbiol. Lett.">
        <title>High-throughput screening for texturing Lactococcus strains.</title>
        <authorList>
            <person name="Poulsen V.K."/>
            <person name="Derkx P."/>
            <person name="Oregaard G."/>
        </authorList>
    </citation>
    <scope>NUCLEOTIDE SEQUENCE</scope>
    <source>
        <strain evidence="2">Llc1</strain>
    </source>
</reference>
<dbReference type="Pfam" id="PF00533">
    <property type="entry name" value="BRCT"/>
    <property type="match status" value="1"/>
</dbReference>
<name>A0A451F0A0_9LACT</name>
<dbReference type="Gene3D" id="3.40.50.10190">
    <property type="entry name" value="BRCT domain"/>
    <property type="match status" value="1"/>
</dbReference>
<dbReference type="EMBL" id="MH678628">
    <property type="protein sequence ID" value="AZY91844.1"/>
    <property type="molecule type" value="Genomic_DNA"/>
</dbReference>